<evidence type="ECO:0000313" key="2">
    <source>
        <dbReference type="Proteomes" id="UP001179614"/>
    </source>
</evidence>
<proteinExistence type="predicted"/>
<reference evidence="1" key="1">
    <citation type="submission" date="2021-12" db="EMBL/GenBank/DDBJ databases">
        <title>Bradyrhizobium xenonodulans sp. nov.</title>
        <authorList>
            <person name="Claassens R."/>
            <person name="Venter S.N."/>
            <person name="Beukes C.W."/>
            <person name="Stepkowski T."/>
            <person name="Steenkamp E.T."/>
        </authorList>
    </citation>
    <scope>NUCLEOTIDE SEQUENCE</scope>
    <source>
        <strain evidence="1">14AB</strain>
    </source>
</reference>
<protein>
    <submittedName>
        <fullName evidence="1">NnrS family protein</fullName>
    </submittedName>
</protein>
<evidence type="ECO:0000313" key="1">
    <source>
        <dbReference type="EMBL" id="WBL82772.1"/>
    </source>
</evidence>
<dbReference type="RefSeq" id="WP_270172970.1">
    <property type="nucleotide sequence ID" value="NZ_CP089391.1"/>
</dbReference>
<accession>A0ABY7N1T0</accession>
<dbReference type="EMBL" id="CP089391">
    <property type="protein sequence ID" value="WBL82772.1"/>
    <property type="molecule type" value="Genomic_DNA"/>
</dbReference>
<keyword evidence="2" id="KW-1185">Reference proteome</keyword>
<sequence>MLGGFLHTAVPHWTGRLPLPGTPRVPVSTRLAGRIAVFLSPSIGCAAPCRSTRHFLASLRRGLSQPHRGRPR</sequence>
<organism evidence="1 2">
    <name type="scientific">Bradyrhizobium xenonodulans</name>
    <dbReference type="NCBI Taxonomy" id="2736875"/>
    <lineage>
        <taxon>Bacteria</taxon>
        <taxon>Pseudomonadati</taxon>
        <taxon>Pseudomonadota</taxon>
        <taxon>Alphaproteobacteria</taxon>
        <taxon>Hyphomicrobiales</taxon>
        <taxon>Nitrobacteraceae</taxon>
        <taxon>Bradyrhizobium</taxon>
    </lineage>
</organism>
<dbReference type="Proteomes" id="UP001179614">
    <property type="component" value="Chromosome"/>
</dbReference>
<gene>
    <name evidence="1" type="ORF">I3J27_34990</name>
</gene>
<name>A0ABY7N1T0_9BRAD</name>